<feature type="region of interest" description="Disordered" evidence="1">
    <location>
        <begin position="1"/>
        <end position="22"/>
    </location>
</feature>
<dbReference type="AlphaFoldDB" id="A0A482XIJ8"/>
<evidence type="ECO:0000256" key="1">
    <source>
        <dbReference type="SAM" id="MobiDB-lite"/>
    </source>
</evidence>
<name>A0A482XIJ8_LAOST</name>
<gene>
    <name evidence="2" type="ORF">LSTR_LSTR002793</name>
</gene>
<keyword evidence="3" id="KW-1185">Reference proteome</keyword>
<reference evidence="2 3" key="1">
    <citation type="journal article" date="2017" name="Gigascience">
        <title>Genome sequence of the small brown planthopper, Laodelphax striatellus.</title>
        <authorList>
            <person name="Zhu J."/>
            <person name="Jiang F."/>
            <person name="Wang X."/>
            <person name="Yang P."/>
            <person name="Bao Y."/>
            <person name="Zhao W."/>
            <person name="Wang W."/>
            <person name="Lu H."/>
            <person name="Wang Q."/>
            <person name="Cui N."/>
            <person name="Li J."/>
            <person name="Chen X."/>
            <person name="Luo L."/>
            <person name="Yu J."/>
            <person name="Kang L."/>
            <person name="Cui F."/>
        </authorList>
    </citation>
    <scope>NUCLEOTIDE SEQUENCE [LARGE SCALE GENOMIC DNA]</scope>
    <source>
        <strain evidence="2">Lst14</strain>
    </source>
</reference>
<evidence type="ECO:0000313" key="2">
    <source>
        <dbReference type="EMBL" id="RZF45350.1"/>
    </source>
</evidence>
<dbReference type="Proteomes" id="UP000291343">
    <property type="component" value="Unassembled WGS sequence"/>
</dbReference>
<proteinExistence type="predicted"/>
<sequence>MPAKQDRMPGQNGADGEDSDGSLTWEDFFAIIFNVRQRHVKLKHDKSWSPPTAYTLQRSMHGMGRVAFMRSAWQGVPHNSELALPIINSCSQQFERPLISSNNCNKLCVVHL</sequence>
<dbReference type="EMBL" id="QKKF02009244">
    <property type="protein sequence ID" value="RZF45350.1"/>
    <property type="molecule type" value="Genomic_DNA"/>
</dbReference>
<accession>A0A482XIJ8</accession>
<comment type="caution">
    <text evidence="2">The sequence shown here is derived from an EMBL/GenBank/DDBJ whole genome shotgun (WGS) entry which is preliminary data.</text>
</comment>
<evidence type="ECO:0000313" key="3">
    <source>
        <dbReference type="Proteomes" id="UP000291343"/>
    </source>
</evidence>
<protein>
    <submittedName>
        <fullName evidence="2">Uncharacterized protein</fullName>
    </submittedName>
</protein>
<organism evidence="2 3">
    <name type="scientific">Laodelphax striatellus</name>
    <name type="common">Small brown planthopper</name>
    <name type="synonym">Delphax striatella</name>
    <dbReference type="NCBI Taxonomy" id="195883"/>
    <lineage>
        <taxon>Eukaryota</taxon>
        <taxon>Metazoa</taxon>
        <taxon>Ecdysozoa</taxon>
        <taxon>Arthropoda</taxon>
        <taxon>Hexapoda</taxon>
        <taxon>Insecta</taxon>
        <taxon>Pterygota</taxon>
        <taxon>Neoptera</taxon>
        <taxon>Paraneoptera</taxon>
        <taxon>Hemiptera</taxon>
        <taxon>Auchenorrhyncha</taxon>
        <taxon>Fulgoroidea</taxon>
        <taxon>Delphacidae</taxon>
        <taxon>Criomorphinae</taxon>
        <taxon>Laodelphax</taxon>
    </lineage>
</organism>
<dbReference type="InParanoid" id="A0A482XIJ8"/>